<protein>
    <submittedName>
        <fullName evidence="1">Uncharacterized protein</fullName>
    </submittedName>
</protein>
<organism evidence="1 2">
    <name type="scientific">Brassica cretica</name>
    <name type="common">Mustard</name>
    <dbReference type="NCBI Taxonomy" id="69181"/>
    <lineage>
        <taxon>Eukaryota</taxon>
        <taxon>Viridiplantae</taxon>
        <taxon>Streptophyta</taxon>
        <taxon>Embryophyta</taxon>
        <taxon>Tracheophyta</taxon>
        <taxon>Spermatophyta</taxon>
        <taxon>Magnoliopsida</taxon>
        <taxon>eudicotyledons</taxon>
        <taxon>Gunneridae</taxon>
        <taxon>Pentapetalae</taxon>
        <taxon>rosids</taxon>
        <taxon>malvids</taxon>
        <taxon>Brassicales</taxon>
        <taxon>Brassicaceae</taxon>
        <taxon>Brassiceae</taxon>
        <taxon>Brassica</taxon>
    </lineage>
</organism>
<gene>
    <name evidence="1" type="ORF">F2Q69_00050784</name>
</gene>
<proteinExistence type="predicted"/>
<sequence length="192" mass="21776">MDINRYGVLFLPPIGSKPRTDRNNHRSSIFVLVFSVTEEGSKLTTDRNPPPRTTTLSLLTVSPPSFLVFSDSRRIETHHRSKFYELVALLVGRAGHFHEVEPYIPFNINPAGMQPVLTTTYLLAFPSILASVLDHYLRSINQGFSIGFTSVLIIVGSIIELRRSYHAYNVMPSLSKTLKRYGVWSGFKKHER</sequence>
<reference evidence="1" key="1">
    <citation type="submission" date="2019-12" db="EMBL/GenBank/DDBJ databases">
        <title>Genome sequencing and annotation of Brassica cretica.</title>
        <authorList>
            <person name="Studholme D.J."/>
            <person name="Sarris P."/>
        </authorList>
    </citation>
    <scope>NUCLEOTIDE SEQUENCE</scope>
    <source>
        <strain evidence="1">PFS-109/04</strain>
        <tissue evidence="1">Leaf</tissue>
    </source>
</reference>
<dbReference type="InterPro" id="IPR023201">
    <property type="entry name" value="SecY_dom_sf"/>
</dbReference>
<name>A0A8S9PVG6_BRACR</name>
<accession>A0A8S9PVG6</accession>
<dbReference type="SUPFAM" id="SSF103491">
    <property type="entry name" value="Preprotein translocase SecY subunit"/>
    <property type="match status" value="1"/>
</dbReference>
<evidence type="ECO:0000313" key="2">
    <source>
        <dbReference type="Proteomes" id="UP000712600"/>
    </source>
</evidence>
<dbReference type="Proteomes" id="UP000712600">
    <property type="component" value="Unassembled WGS sequence"/>
</dbReference>
<comment type="caution">
    <text evidence="1">The sequence shown here is derived from an EMBL/GenBank/DDBJ whole genome shotgun (WGS) entry which is preliminary data.</text>
</comment>
<dbReference type="EMBL" id="QGKX02001347">
    <property type="protein sequence ID" value="KAF3526597.1"/>
    <property type="molecule type" value="Genomic_DNA"/>
</dbReference>
<evidence type="ECO:0000313" key="1">
    <source>
        <dbReference type="EMBL" id="KAF3526597.1"/>
    </source>
</evidence>
<dbReference type="AlphaFoldDB" id="A0A8S9PVG6"/>